<dbReference type="InterPro" id="IPR020617">
    <property type="entry name" value="Thiolase_C"/>
</dbReference>
<dbReference type="CDD" id="cd00751">
    <property type="entry name" value="thiolase"/>
    <property type="match status" value="1"/>
</dbReference>
<reference evidence="9 10" key="1">
    <citation type="submission" date="2021-03" db="EMBL/GenBank/DDBJ databases">
        <title>Genomic Encyclopedia of Type Strains, Phase IV (KMG-IV): sequencing the most valuable type-strain genomes for metagenomic binning, comparative biology and taxonomic classification.</title>
        <authorList>
            <person name="Goeker M."/>
        </authorList>
    </citation>
    <scope>NUCLEOTIDE SEQUENCE [LARGE SCALE GENOMIC DNA]</scope>
    <source>
        <strain evidence="9 10">DSM 27138</strain>
    </source>
</reference>
<dbReference type="Pfam" id="PF02803">
    <property type="entry name" value="Thiolase_C"/>
    <property type="match status" value="1"/>
</dbReference>
<dbReference type="EC" id="2.3.1.9" evidence="2"/>
<sequence>MEAVIVTGVRTPFSKFGGALREMHSIDLGALVIAEAVRRAGLQPAEVDEVYYGATMPAELALQQNIPARQALLQAGLPPTTVSLTVDRACCSSTTAVQLAQQAILAGRARVVLAMGAENMSNVPLLLPGSRWGHRPGGLKLFDPIYEAGYPRYSKVACDAGEVALEHGITREMQDEWAVRSHHRYAAALEAGRFAEEIMPVPVPRPRGAVELFERDELPRPSTTLEALAKLPTVYGSPTVTAGNAPGLDAGAAAVVVMAEEEARRRSLRPLARIRCAVSVAIDHRRLAEAPAYAIRKALDVTGLSLEQLERIEINEAFAAVPLVSTKLLAEGDPALWERLKERTNVNGGAVAIGHPVGASGARLVLTLALELRRSGCRFGVAAICGGLGQADAIVLESLAGE</sequence>
<evidence type="ECO:0000256" key="5">
    <source>
        <dbReference type="ARBA" id="ARBA00030755"/>
    </source>
</evidence>
<dbReference type="Gene3D" id="3.40.47.10">
    <property type="match status" value="2"/>
</dbReference>
<evidence type="ECO:0000256" key="4">
    <source>
        <dbReference type="ARBA" id="ARBA00023315"/>
    </source>
</evidence>
<dbReference type="RefSeq" id="WP_209466933.1">
    <property type="nucleotide sequence ID" value="NZ_JAGGLG010000018.1"/>
</dbReference>
<evidence type="ECO:0000313" key="9">
    <source>
        <dbReference type="EMBL" id="MBP2018807.1"/>
    </source>
</evidence>
<dbReference type="Proteomes" id="UP001519289">
    <property type="component" value="Unassembled WGS sequence"/>
</dbReference>
<dbReference type="PANTHER" id="PTHR18919">
    <property type="entry name" value="ACETYL-COA C-ACYLTRANSFERASE"/>
    <property type="match status" value="1"/>
</dbReference>
<keyword evidence="4 6" id="KW-0012">Acyltransferase</keyword>
<keyword evidence="10" id="KW-1185">Reference proteome</keyword>
<dbReference type="PIRSF" id="PIRSF000429">
    <property type="entry name" value="Ac-CoA_Ac_transf"/>
    <property type="match status" value="1"/>
</dbReference>
<dbReference type="Pfam" id="PF00108">
    <property type="entry name" value="Thiolase_N"/>
    <property type="match status" value="1"/>
</dbReference>
<comment type="similarity">
    <text evidence="1 6">Belongs to the thiolase-like superfamily. Thiolase family.</text>
</comment>
<dbReference type="PROSITE" id="PS00099">
    <property type="entry name" value="THIOLASE_3"/>
    <property type="match status" value="1"/>
</dbReference>
<dbReference type="InterPro" id="IPR020610">
    <property type="entry name" value="Thiolase_AS"/>
</dbReference>
<dbReference type="EMBL" id="JAGGLG010000018">
    <property type="protein sequence ID" value="MBP2018807.1"/>
    <property type="molecule type" value="Genomic_DNA"/>
</dbReference>
<feature type="domain" description="Thiolase N-terminal" evidence="7">
    <location>
        <begin position="4"/>
        <end position="261"/>
    </location>
</feature>
<evidence type="ECO:0000259" key="8">
    <source>
        <dbReference type="Pfam" id="PF02803"/>
    </source>
</evidence>
<dbReference type="SUPFAM" id="SSF53901">
    <property type="entry name" value="Thiolase-like"/>
    <property type="match status" value="2"/>
</dbReference>
<evidence type="ECO:0000256" key="2">
    <source>
        <dbReference type="ARBA" id="ARBA00012705"/>
    </source>
</evidence>
<evidence type="ECO:0000259" key="7">
    <source>
        <dbReference type="Pfam" id="PF00108"/>
    </source>
</evidence>
<evidence type="ECO:0000256" key="3">
    <source>
        <dbReference type="ARBA" id="ARBA00022679"/>
    </source>
</evidence>
<organism evidence="9 10">
    <name type="scientific">Symbiobacterium terraclitae</name>
    <dbReference type="NCBI Taxonomy" id="557451"/>
    <lineage>
        <taxon>Bacteria</taxon>
        <taxon>Bacillati</taxon>
        <taxon>Bacillota</taxon>
        <taxon>Clostridia</taxon>
        <taxon>Eubacteriales</taxon>
        <taxon>Symbiobacteriaceae</taxon>
        <taxon>Symbiobacterium</taxon>
    </lineage>
</organism>
<protein>
    <recommendedName>
        <fullName evidence="2">acetyl-CoA C-acetyltransferase</fullName>
        <ecNumber evidence="2">2.3.1.9</ecNumber>
    </recommendedName>
    <alternativeName>
        <fullName evidence="5">Acetoacetyl-CoA thiolase</fullName>
    </alternativeName>
</protein>
<name>A0ABS4JTE2_9FIRM</name>
<dbReference type="NCBIfam" id="TIGR01930">
    <property type="entry name" value="AcCoA-C-Actrans"/>
    <property type="match status" value="1"/>
</dbReference>
<comment type="caution">
    <text evidence="9">The sequence shown here is derived from an EMBL/GenBank/DDBJ whole genome shotgun (WGS) entry which is preliminary data.</text>
</comment>
<dbReference type="InterPro" id="IPR016039">
    <property type="entry name" value="Thiolase-like"/>
</dbReference>
<dbReference type="InterPro" id="IPR020613">
    <property type="entry name" value="Thiolase_CS"/>
</dbReference>
<evidence type="ECO:0000256" key="6">
    <source>
        <dbReference type="RuleBase" id="RU003557"/>
    </source>
</evidence>
<dbReference type="InterPro" id="IPR002155">
    <property type="entry name" value="Thiolase"/>
</dbReference>
<dbReference type="InterPro" id="IPR020616">
    <property type="entry name" value="Thiolase_N"/>
</dbReference>
<accession>A0ABS4JTE2</accession>
<dbReference type="PROSITE" id="PS00737">
    <property type="entry name" value="THIOLASE_2"/>
    <property type="match status" value="1"/>
</dbReference>
<dbReference type="PANTHER" id="PTHR18919:SF107">
    <property type="entry name" value="ACETYL-COA ACETYLTRANSFERASE, CYTOSOLIC"/>
    <property type="match status" value="1"/>
</dbReference>
<proteinExistence type="inferred from homology"/>
<dbReference type="GO" id="GO:0003985">
    <property type="term" value="F:acetyl-CoA C-acetyltransferase activity"/>
    <property type="evidence" value="ECO:0007669"/>
    <property type="project" value="UniProtKB-EC"/>
</dbReference>
<gene>
    <name evidence="9" type="ORF">J2Z79_002222</name>
</gene>
<keyword evidence="3 6" id="KW-0808">Transferase</keyword>
<evidence type="ECO:0000313" key="10">
    <source>
        <dbReference type="Proteomes" id="UP001519289"/>
    </source>
</evidence>
<evidence type="ECO:0000256" key="1">
    <source>
        <dbReference type="ARBA" id="ARBA00010982"/>
    </source>
</evidence>
<feature type="domain" description="Thiolase C-terminal" evidence="8">
    <location>
        <begin position="269"/>
        <end position="397"/>
    </location>
</feature>